<dbReference type="EMBL" id="FOUB01000118">
    <property type="protein sequence ID" value="SFN16564.1"/>
    <property type="molecule type" value="Genomic_DNA"/>
</dbReference>
<sequence>MKFELSEQVKLFSGETGVLIGRAEYLDHSPEYLIRYKDSDGRTEEDWWKESDISKSQ</sequence>
<organism evidence="1 2">
    <name type="scientific">Nitrosomonas communis</name>
    <dbReference type="NCBI Taxonomy" id="44574"/>
    <lineage>
        <taxon>Bacteria</taxon>
        <taxon>Pseudomonadati</taxon>
        <taxon>Pseudomonadota</taxon>
        <taxon>Betaproteobacteria</taxon>
        <taxon>Nitrosomonadales</taxon>
        <taxon>Nitrosomonadaceae</taxon>
        <taxon>Nitrosomonas</taxon>
    </lineage>
</organism>
<reference evidence="2" key="1">
    <citation type="submission" date="2016-10" db="EMBL/GenBank/DDBJ databases">
        <authorList>
            <person name="Varghese N."/>
            <person name="Submissions S."/>
        </authorList>
    </citation>
    <scope>NUCLEOTIDE SEQUENCE [LARGE SCALE GENOMIC DNA]</scope>
    <source>
        <strain evidence="2">Nm44</strain>
    </source>
</reference>
<gene>
    <name evidence="1" type="ORF">SAMN05421863_11189</name>
</gene>
<dbReference type="Proteomes" id="UP000183287">
    <property type="component" value="Unassembled WGS sequence"/>
</dbReference>
<dbReference type="RefSeq" id="WP_177198231.1">
    <property type="nucleotide sequence ID" value="NZ_FOUB01000118.1"/>
</dbReference>
<proteinExistence type="predicted"/>
<accession>A0A1I4WRR2</accession>
<keyword evidence="2" id="KW-1185">Reference proteome</keyword>
<protein>
    <submittedName>
        <fullName evidence="1">Uncharacterized protein</fullName>
    </submittedName>
</protein>
<name>A0A1I4WRR2_9PROT</name>
<evidence type="ECO:0000313" key="1">
    <source>
        <dbReference type="EMBL" id="SFN16564.1"/>
    </source>
</evidence>
<dbReference type="AlphaFoldDB" id="A0A1I4WRR2"/>
<evidence type="ECO:0000313" key="2">
    <source>
        <dbReference type="Proteomes" id="UP000183287"/>
    </source>
</evidence>